<dbReference type="OrthoDB" id="24161at2759"/>
<dbReference type="Proteomes" id="UP000007797">
    <property type="component" value="Unassembled WGS sequence"/>
</dbReference>
<dbReference type="KEGG" id="dfa:DFA_11122"/>
<proteinExistence type="predicted"/>
<protein>
    <submittedName>
        <fullName evidence="1">Uncharacterized protein</fullName>
    </submittedName>
</protein>
<dbReference type="AlphaFoldDB" id="F4QF02"/>
<sequence length="268" mass="29958">MTKRTQIIKGQLVEVKEGEKEEDITLNESSSSMNQFNRGTLEYALPWSVLAHIFRYAWKGGMVCSCVYPDIAKQANEQVYDGNNNKDPTYKWRLQLSLVSKRVFQLVSIMFTDIVVGLHCQDFGVHLSRDTCPINKITHLVIAKDIGGVGGVGGQDIFNQKQQMAATALSQAVSSVTKLTIKSDDGENMIVSLNKNQVMGVLQQQIGDYPSLKHLMFFCLTNGDDWNKVTTFPNSVQILTTFNGIPFNGVKASLFQLFLTRQLININL</sequence>
<gene>
    <name evidence="1" type="ORF">DFA_11122</name>
</gene>
<evidence type="ECO:0000313" key="2">
    <source>
        <dbReference type="Proteomes" id="UP000007797"/>
    </source>
</evidence>
<dbReference type="GeneID" id="14865818"/>
<evidence type="ECO:0000313" key="1">
    <source>
        <dbReference type="EMBL" id="EGG13361.1"/>
    </source>
</evidence>
<organism evidence="1 2">
    <name type="scientific">Cavenderia fasciculata</name>
    <name type="common">Slime mold</name>
    <name type="synonym">Dictyostelium fasciculatum</name>
    <dbReference type="NCBI Taxonomy" id="261658"/>
    <lineage>
        <taxon>Eukaryota</taxon>
        <taxon>Amoebozoa</taxon>
        <taxon>Evosea</taxon>
        <taxon>Eumycetozoa</taxon>
        <taxon>Dictyostelia</taxon>
        <taxon>Acytosteliales</taxon>
        <taxon>Cavenderiaceae</taxon>
        <taxon>Cavenderia</taxon>
    </lineage>
</organism>
<reference evidence="2" key="1">
    <citation type="journal article" date="2011" name="Genome Res.">
        <title>Phylogeny-wide analysis of social amoeba genomes highlights ancient origins for complex intercellular communication.</title>
        <authorList>
            <person name="Heidel A.J."/>
            <person name="Lawal H.M."/>
            <person name="Felder M."/>
            <person name="Schilde C."/>
            <person name="Helps N.R."/>
            <person name="Tunggal B."/>
            <person name="Rivero F."/>
            <person name="John U."/>
            <person name="Schleicher M."/>
            <person name="Eichinger L."/>
            <person name="Platzer M."/>
            <person name="Noegel A.A."/>
            <person name="Schaap P."/>
            <person name="Gloeckner G."/>
        </authorList>
    </citation>
    <scope>NUCLEOTIDE SEQUENCE [LARGE SCALE GENOMIC DNA]</scope>
    <source>
        <strain evidence="2">SH3</strain>
    </source>
</reference>
<keyword evidence="2" id="KW-1185">Reference proteome</keyword>
<accession>F4QF02</accession>
<name>F4QF02_CACFS</name>
<dbReference type="RefSeq" id="XP_004350065.1">
    <property type="nucleotide sequence ID" value="XM_004350015.1"/>
</dbReference>
<dbReference type="EMBL" id="GL883029">
    <property type="protein sequence ID" value="EGG13361.1"/>
    <property type="molecule type" value="Genomic_DNA"/>
</dbReference>